<evidence type="ECO:0000313" key="6">
    <source>
        <dbReference type="EMBL" id="CAL1545587.1"/>
    </source>
</evidence>
<keyword evidence="7" id="KW-1185">Reference proteome</keyword>
<gene>
    <name evidence="6" type="ORF">GSLYS_00019056001</name>
</gene>
<dbReference type="SUPFAM" id="SSF57774">
    <property type="entry name" value="Microbial and mitochondrial ADK, insert 'zinc finger' domain"/>
    <property type="match status" value="2"/>
</dbReference>
<dbReference type="CDD" id="cd22979">
    <property type="entry name" value="DD_AK8"/>
    <property type="match status" value="1"/>
</dbReference>
<dbReference type="GO" id="GO:0005524">
    <property type="term" value="F:ATP binding"/>
    <property type="evidence" value="ECO:0007669"/>
    <property type="project" value="InterPro"/>
</dbReference>
<evidence type="ECO:0000256" key="1">
    <source>
        <dbReference type="ARBA" id="ARBA00007220"/>
    </source>
</evidence>
<dbReference type="SUPFAM" id="SSF47391">
    <property type="entry name" value="Dimerization-anchoring domain of cAMP-dependent PK regulatory subunit"/>
    <property type="match status" value="1"/>
</dbReference>
<dbReference type="PRINTS" id="PR00094">
    <property type="entry name" value="ADENYLTKNASE"/>
</dbReference>
<organism evidence="6 7">
    <name type="scientific">Lymnaea stagnalis</name>
    <name type="common">Great pond snail</name>
    <name type="synonym">Helix stagnalis</name>
    <dbReference type="NCBI Taxonomy" id="6523"/>
    <lineage>
        <taxon>Eukaryota</taxon>
        <taxon>Metazoa</taxon>
        <taxon>Spiralia</taxon>
        <taxon>Lophotrochozoa</taxon>
        <taxon>Mollusca</taxon>
        <taxon>Gastropoda</taxon>
        <taxon>Heterobranchia</taxon>
        <taxon>Euthyneura</taxon>
        <taxon>Panpulmonata</taxon>
        <taxon>Hygrophila</taxon>
        <taxon>Lymnaeoidea</taxon>
        <taxon>Lymnaeidae</taxon>
        <taxon>Lymnaea</taxon>
    </lineage>
</organism>
<dbReference type="GO" id="GO:0004017">
    <property type="term" value="F:AMP kinase activity"/>
    <property type="evidence" value="ECO:0007669"/>
    <property type="project" value="InterPro"/>
</dbReference>
<dbReference type="SUPFAM" id="SSF52540">
    <property type="entry name" value="P-loop containing nucleoside triphosphate hydrolases"/>
    <property type="match status" value="2"/>
</dbReference>
<accession>A0AAV2IKN4</accession>
<proteinExistence type="inferred from homology"/>
<dbReference type="AlphaFoldDB" id="A0AAV2IKN4"/>
<dbReference type="Proteomes" id="UP001497497">
    <property type="component" value="Unassembled WGS sequence"/>
</dbReference>
<evidence type="ECO:0000313" key="7">
    <source>
        <dbReference type="Proteomes" id="UP001497497"/>
    </source>
</evidence>
<comment type="similarity">
    <text evidence="1 5">Belongs to the adenylate kinase family.</text>
</comment>
<dbReference type="CDD" id="cd01428">
    <property type="entry name" value="ADK"/>
    <property type="match status" value="2"/>
</dbReference>
<keyword evidence="3" id="KW-0547">Nucleotide-binding</keyword>
<sequence length="491" mass="56115">MDQTKRPLRVPPEFATYAEKHGIFDMYKRMIEQLVIATPDDPISFLINLLKKENDDVPQICVIGPPCAGKRSISKLVSNKLHCIHLTPKHLLEDADPTIKKKLLKIFTTSREQGILTLWEQLPHIPPSLLVKILTERIQLPDCMKKGWILEGFPRTREQALAMQESGIFPKHCIVLEAPDTVLVERAAGKRIDKKTGDVYHTTFDWPGNPEVQYRLKEPKGYKEEDMVNKLVVYHRHIDGILRCYEQVVKKVNADQPKADVYSQALSFLCSQPRSSAPHTPRVILIGSLGSGRGVQAALLANKYNLVKVSCGQLIRQAIAQETKSGLAAKPYVEKQIQLPDSIVLDILKDRLCRLDCVTRGWVLYGYPHTREQAEQLDKAGFRPNRVFILDVPSDSVIERLTLRAIDPITGEKYHLLYNPPISQEVKDRLWKNEKDSEENVSKQLSRFYSYTEELLDYYTDCQHVNADQDPHTVFECLESMICKPLPKNFN</sequence>
<keyword evidence="2 5" id="KW-0808">Transferase</keyword>
<evidence type="ECO:0000256" key="4">
    <source>
        <dbReference type="ARBA" id="ARBA00022777"/>
    </source>
</evidence>
<dbReference type="EMBL" id="CAXITT010000724">
    <property type="protein sequence ID" value="CAL1545587.1"/>
    <property type="molecule type" value="Genomic_DNA"/>
</dbReference>
<comment type="caution">
    <text evidence="6">The sequence shown here is derived from an EMBL/GenBank/DDBJ whole genome shotgun (WGS) entry which is preliminary data.</text>
</comment>
<keyword evidence="4 5" id="KW-0418">Kinase</keyword>
<evidence type="ECO:0000256" key="5">
    <source>
        <dbReference type="RuleBase" id="RU003330"/>
    </source>
</evidence>
<dbReference type="PANTHER" id="PTHR23359">
    <property type="entry name" value="NUCLEOTIDE KINASE"/>
    <property type="match status" value="1"/>
</dbReference>
<reference evidence="6 7" key="1">
    <citation type="submission" date="2024-04" db="EMBL/GenBank/DDBJ databases">
        <authorList>
            <consortium name="Genoscope - CEA"/>
            <person name="William W."/>
        </authorList>
    </citation>
    <scope>NUCLEOTIDE SEQUENCE [LARGE SCALE GENOMIC DNA]</scope>
</reference>
<name>A0AAV2IKN4_LYMST</name>
<protein>
    <recommendedName>
        <fullName evidence="8">Nucleoside-diphosphate kinase</fullName>
    </recommendedName>
</protein>
<dbReference type="InterPro" id="IPR000850">
    <property type="entry name" value="Adenylat/UMP-CMP_kin"/>
</dbReference>
<dbReference type="Gene3D" id="1.20.890.10">
    <property type="entry name" value="cAMP-dependent protein kinase regulatory subunit, dimerization-anchoring domain"/>
    <property type="match status" value="1"/>
</dbReference>
<evidence type="ECO:0008006" key="8">
    <source>
        <dbReference type="Google" id="ProtNLM"/>
    </source>
</evidence>
<dbReference type="Gene3D" id="3.40.50.300">
    <property type="entry name" value="P-loop containing nucleotide triphosphate hydrolases"/>
    <property type="match status" value="2"/>
</dbReference>
<evidence type="ECO:0000256" key="3">
    <source>
        <dbReference type="ARBA" id="ARBA00022741"/>
    </source>
</evidence>
<dbReference type="InterPro" id="IPR027417">
    <property type="entry name" value="P-loop_NTPase"/>
</dbReference>
<dbReference type="HAMAP" id="MF_00235">
    <property type="entry name" value="Adenylate_kinase_Adk"/>
    <property type="match status" value="1"/>
</dbReference>
<evidence type="ECO:0000256" key="2">
    <source>
        <dbReference type="ARBA" id="ARBA00022679"/>
    </source>
</evidence>
<dbReference type="InterPro" id="IPR036193">
    <property type="entry name" value="ADK_active_lid_dom_sf"/>
</dbReference>
<dbReference type="Pfam" id="PF00406">
    <property type="entry name" value="ADK"/>
    <property type="match status" value="2"/>
</dbReference>